<keyword evidence="5 8" id="KW-0067">ATP-binding</keyword>
<dbReference type="PANTHER" id="PTHR22594:SF5">
    <property type="entry name" value="ASPARTATE--TRNA LIGASE, MITOCHONDRIAL"/>
    <property type="match status" value="1"/>
</dbReference>
<feature type="binding site" evidence="8">
    <location>
        <position position="173"/>
    </location>
    <ligand>
        <name>L-aspartate</name>
        <dbReference type="ChEBI" id="CHEBI:29991"/>
    </ligand>
</feature>
<comment type="function">
    <text evidence="8">Aspartyl-tRNA synthetase with relaxed tRNA specificity since it is able to aspartylate not only its cognate tRNA(Asp) but also tRNA(Asn). Reaction proceeds in two steps: L-aspartate is first activated by ATP to form Asp-AMP and then transferred to the acceptor end of tRNA(Asp/Asn).</text>
</comment>
<feature type="binding site" evidence="8">
    <location>
        <position position="482"/>
    </location>
    <ligand>
        <name>ATP</name>
        <dbReference type="ChEBI" id="CHEBI:30616"/>
    </ligand>
</feature>
<dbReference type="EMBL" id="JMQN01000057">
    <property type="protein sequence ID" value="KEA62066.1"/>
    <property type="molecule type" value="Genomic_DNA"/>
</dbReference>
<feature type="binding site" evidence="8">
    <location>
        <begin position="534"/>
        <end position="537"/>
    </location>
    <ligand>
        <name>ATP</name>
        <dbReference type="ChEBI" id="CHEBI:30616"/>
    </ligand>
</feature>
<evidence type="ECO:0000259" key="9">
    <source>
        <dbReference type="PROSITE" id="PS50862"/>
    </source>
</evidence>
<dbReference type="Gene3D" id="3.30.930.10">
    <property type="entry name" value="Bira Bifunctional Protein, Domain 2"/>
    <property type="match status" value="1"/>
</dbReference>
<keyword evidence="6 8" id="KW-0648">Protein biosynthesis</keyword>
<evidence type="ECO:0000313" key="11">
    <source>
        <dbReference type="Proteomes" id="UP000028252"/>
    </source>
</evidence>
<dbReference type="NCBIfam" id="NF001750">
    <property type="entry name" value="PRK00476.1"/>
    <property type="match status" value="1"/>
</dbReference>
<feature type="site" description="Important for tRNA non-discrimination" evidence="8">
    <location>
        <position position="30"/>
    </location>
</feature>
<dbReference type="InterPro" id="IPR004365">
    <property type="entry name" value="NA-bd_OB_tRNA"/>
</dbReference>
<dbReference type="NCBIfam" id="TIGR00459">
    <property type="entry name" value="aspS_bact"/>
    <property type="match status" value="1"/>
</dbReference>
<feature type="binding site" evidence="8">
    <location>
        <position position="449"/>
    </location>
    <ligand>
        <name>L-aspartate</name>
        <dbReference type="ChEBI" id="CHEBI:29991"/>
    </ligand>
</feature>
<dbReference type="InterPro" id="IPR047090">
    <property type="entry name" value="AspRS_core"/>
</dbReference>
<evidence type="ECO:0000313" key="10">
    <source>
        <dbReference type="EMBL" id="KEA62066.1"/>
    </source>
</evidence>
<dbReference type="CDD" id="cd04317">
    <property type="entry name" value="EcAspRS_like_N"/>
    <property type="match status" value="1"/>
</dbReference>
<dbReference type="InterPro" id="IPR004115">
    <property type="entry name" value="GAD-like_sf"/>
</dbReference>
<keyword evidence="2 8" id="KW-0963">Cytoplasm</keyword>
<proteinExistence type="inferred from homology"/>
<dbReference type="Pfam" id="PF02938">
    <property type="entry name" value="GAD"/>
    <property type="match status" value="1"/>
</dbReference>
<dbReference type="InterPro" id="IPR012340">
    <property type="entry name" value="NA-bd_OB-fold"/>
</dbReference>
<dbReference type="eggNOG" id="COG0173">
    <property type="taxonomic scope" value="Bacteria"/>
</dbReference>
<dbReference type="InterPro" id="IPR004364">
    <property type="entry name" value="Aa-tRNA-synt_II"/>
</dbReference>
<evidence type="ECO:0000256" key="1">
    <source>
        <dbReference type="ARBA" id="ARBA00006303"/>
    </source>
</evidence>
<feature type="binding site" evidence="8">
    <location>
        <begin position="219"/>
        <end position="221"/>
    </location>
    <ligand>
        <name>ATP</name>
        <dbReference type="ChEBI" id="CHEBI:30616"/>
    </ligand>
</feature>
<dbReference type="GO" id="GO:0004815">
    <property type="term" value="F:aspartate-tRNA ligase activity"/>
    <property type="evidence" value="ECO:0007669"/>
    <property type="project" value="UniProtKB-UniRule"/>
</dbReference>
<dbReference type="InterPro" id="IPR045864">
    <property type="entry name" value="aa-tRNA-synth_II/BPL/LPL"/>
</dbReference>
<dbReference type="GO" id="GO:0005524">
    <property type="term" value="F:ATP binding"/>
    <property type="evidence" value="ECO:0007669"/>
    <property type="project" value="UniProtKB-UniRule"/>
</dbReference>
<dbReference type="PANTHER" id="PTHR22594">
    <property type="entry name" value="ASPARTYL/LYSYL-TRNA SYNTHETASE"/>
    <property type="match status" value="1"/>
</dbReference>
<name>A0A081FU61_9GAMM</name>
<evidence type="ECO:0000256" key="8">
    <source>
        <dbReference type="HAMAP-Rule" id="MF_00044"/>
    </source>
</evidence>
<protein>
    <recommendedName>
        <fullName evidence="8">Aspartate--tRNA(Asp/Asn) ligase</fullName>
        <ecNumber evidence="8">6.1.1.23</ecNumber>
    </recommendedName>
    <alternativeName>
        <fullName evidence="8">Aspartyl-tRNA synthetase</fullName>
        <shortName evidence="8">AspRS</shortName>
    </alternativeName>
    <alternativeName>
        <fullName evidence="8">Non-discriminating aspartyl-tRNA synthetase</fullName>
        <shortName evidence="8">ND-AspRS</shortName>
    </alternativeName>
</protein>
<feature type="binding site" evidence="8">
    <location>
        <position position="489"/>
    </location>
    <ligand>
        <name>L-aspartate</name>
        <dbReference type="ChEBI" id="CHEBI:29991"/>
    </ligand>
</feature>
<dbReference type="Pfam" id="PF00152">
    <property type="entry name" value="tRNA-synt_2"/>
    <property type="match status" value="1"/>
</dbReference>
<evidence type="ECO:0000256" key="4">
    <source>
        <dbReference type="ARBA" id="ARBA00022741"/>
    </source>
</evidence>
<keyword evidence="11" id="KW-1185">Reference proteome</keyword>
<dbReference type="SUPFAM" id="SSF55261">
    <property type="entry name" value="GAD domain-like"/>
    <property type="match status" value="1"/>
</dbReference>
<dbReference type="PATRIC" id="fig|1232683.4.peg.3668"/>
<dbReference type="HAMAP" id="MF_00044">
    <property type="entry name" value="Asp_tRNA_synth_type1"/>
    <property type="match status" value="1"/>
</dbReference>
<evidence type="ECO:0000256" key="7">
    <source>
        <dbReference type="ARBA" id="ARBA00023146"/>
    </source>
</evidence>
<evidence type="ECO:0000256" key="5">
    <source>
        <dbReference type="ARBA" id="ARBA00022840"/>
    </source>
</evidence>
<dbReference type="OrthoDB" id="9802326at2"/>
<feature type="site" description="Important for tRNA non-discrimination" evidence="8">
    <location>
        <position position="81"/>
    </location>
</feature>
<dbReference type="Gene3D" id="2.40.50.140">
    <property type="entry name" value="Nucleic acid-binding proteins"/>
    <property type="match status" value="1"/>
</dbReference>
<dbReference type="Proteomes" id="UP000028252">
    <property type="component" value="Unassembled WGS sequence"/>
</dbReference>
<dbReference type="STRING" id="1232683.ADIMK_3727"/>
<dbReference type="InterPro" id="IPR002312">
    <property type="entry name" value="Asp/Asn-tRNA-synth_IIb"/>
</dbReference>
<dbReference type="InterPro" id="IPR029351">
    <property type="entry name" value="GAD_dom"/>
</dbReference>
<gene>
    <name evidence="8" type="primary">aspS</name>
    <name evidence="10" type="ORF">ADIMK_3727</name>
</gene>
<comment type="catalytic activity">
    <reaction evidence="8">
        <text>tRNA(Asx) + L-aspartate + ATP = L-aspartyl-tRNA(Asx) + AMP + diphosphate</text>
        <dbReference type="Rhea" id="RHEA:18349"/>
        <dbReference type="Rhea" id="RHEA-COMP:9710"/>
        <dbReference type="Rhea" id="RHEA-COMP:9711"/>
        <dbReference type="ChEBI" id="CHEBI:29991"/>
        <dbReference type="ChEBI" id="CHEBI:30616"/>
        <dbReference type="ChEBI" id="CHEBI:33019"/>
        <dbReference type="ChEBI" id="CHEBI:78442"/>
        <dbReference type="ChEBI" id="CHEBI:78516"/>
        <dbReference type="ChEBI" id="CHEBI:456215"/>
        <dbReference type="EC" id="6.1.1.23"/>
    </reaction>
</comment>
<evidence type="ECO:0000256" key="6">
    <source>
        <dbReference type="ARBA" id="ARBA00022917"/>
    </source>
</evidence>
<feature type="binding site" evidence="8">
    <location>
        <position position="219"/>
    </location>
    <ligand>
        <name>L-aspartate</name>
        <dbReference type="ChEBI" id="CHEBI:29991"/>
    </ligand>
</feature>
<dbReference type="SUPFAM" id="SSF50249">
    <property type="entry name" value="Nucleic acid-binding proteins"/>
    <property type="match status" value="1"/>
</dbReference>
<dbReference type="GO" id="GO:0050560">
    <property type="term" value="F:aspartate-tRNA(Asn) ligase activity"/>
    <property type="evidence" value="ECO:0007669"/>
    <property type="project" value="UniProtKB-EC"/>
</dbReference>
<dbReference type="PRINTS" id="PR01042">
    <property type="entry name" value="TRNASYNTHASP"/>
</dbReference>
<keyword evidence="3 8" id="KW-0436">Ligase</keyword>
<dbReference type="GO" id="GO:0005737">
    <property type="term" value="C:cytoplasm"/>
    <property type="evidence" value="ECO:0007669"/>
    <property type="project" value="UniProtKB-SubCell"/>
</dbReference>
<comment type="subcellular location">
    <subcellularLocation>
        <location evidence="8">Cytoplasm</location>
    </subcellularLocation>
</comment>
<dbReference type="Gene3D" id="3.30.1360.30">
    <property type="entry name" value="GAD-like domain"/>
    <property type="match status" value="1"/>
</dbReference>
<sequence length="587" mass="65841">MRSHYCGDLRKEHIGEDIVLTGWVHRRRDHGGVIFLDVRDREGIAQVVFDPDREESFKLADSVRNEYVIEIHGTVRARPAGTENPEMSTGAVEVLGKQLRILNRAETPPFQLDEHQQVGEDVRLRHRYIDLRRPEIQQKLRFRSKVTHAVRNYLEENGFLDIETPILTRATPEGARDYLVPSRTHEGCFFALPQSPQLFKQLLMVSGFDRYYQIAKCFRDEDLRADRQPEFTQIDIETSFLGEQEIMGLAEGMVRKLFRELLDIDLGDFPTMPYSEAMLRYGSDKPDLRIPLELVDVNDLVADVDFKVFAGPAKDPKGRVAALKVPGGAELTRKIIDDYTKFVGIYGAKGLAWIKVNALENGAEGLQSPIVKFLGEEVALKVMERLGAKNGDIVFFGADKAKIVNEALGALRIKVGEDMNLIEKNWAPLWVVDFPMFEELDDGSLTALHHPFTAPNCSPEQLIEQPEGKLSRAYDMVLNGTELGGGSVRIHDQSMQRAVFKVLGISDEEAEEKFGFLLNALKYGAPPHGGLAFGLDRLIMLMTGSTSIREVIAFPKTQSAACLLTDAPGEVGATQLRELNIKLRKTP</sequence>
<feature type="domain" description="Aminoacyl-transfer RNA synthetases class-II family profile" evidence="9">
    <location>
        <begin position="140"/>
        <end position="555"/>
    </location>
</feature>
<keyword evidence="4 8" id="KW-0547">Nucleotide-binding</keyword>
<comment type="caution">
    <text evidence="10">The sequence shown here is derived from an EMBL/GenBank/DDBJ whole genome shotgun (WGS) entry which is preliminary data.</text>
</comment>
<dbReference type="Pfam" id="PF01336">
    <property type="entry name" value="tRNA_anti-codon"/>
    <property type="match status" value="1"/>
</dbReference>
<evidence type="ECO:0000256" key="3">
    <source>
        <dbReference type="ARBA" id="ARBA00022598"/>
    </source>
</evidence>
<keyword evidence="7 8" id="KW-0030">Aminoacyl-tRNA synthetase</keyword>
<feature type="region of interest" description="Aspartate" evidence="8">
    <location>
        <begin position="197"/>
        <end position="200"/>
    </location>
</feature>
<dbReference type="RefSeq" id="WP_036191245.1">
    <property type="nucleotide sequence ID" value="NZ_JMQN01000057.1"/>
</dbReference>
<organism evidence="10 11">
    <name type="scientific">Marinobacterium lacunae</name>
    <dbReference type="NCBI Taxonomy" id="1232683"/>
    <lineage>
        <taxon>Bacteria</taxon>
        <taxon>Pseudomonadati</taxon>
        <taxon>Pseudomonadota</taxon>
        <taxon>Gammaproteobacteria</taxon>
        <taxon>Oceanospirillales</taxon>
        <taxon>Oceanospirillaceae</taxon>
        <taxon>Marinobacterium</taxon>
    </lineage>
</organism>
<dbReference type="PROSITE" id="PS50862">
    <property type="entry name" value="AA_TRNA_LIGASE_II"/>
    <property type="match status" value="1"/>
</dbReference>
<dbReference type="GO" id="GO:0003676">
    <property type="term" value="F:nucleic acid binding"/>
    <property type="evidence" value="ECO:0007669"/>
    <property type="project" value="InterPro"/>
</dbReference>
<evidence type="ECO:0000256" key="2">
    <source>
        <dbReference type="ARBA" id="ARBA00022490"/>
    </source>
</evidence>
<dbReference type="GO" id="GO:0006422">
    <property type="term" value="P:aspartyl-tRNA aminoacylation"/>
    <property type="evidence" value="ECO:0007669"/>
    <property type="project" value="UniProtKB-UniRule"/>
</dbReference>
<dbReference type="EC" id="6.1.1.23" evidence="8"/>
<dbReference type="InterPro" id="IPR047089">
    <property type="entry name" value="Asp-tRNA-ligase_1_N"/>
</dbReference>
<comment type="subunit">
    <text evidence="8">Homodimer.</text>
</comment>
<comment type="similarity">
    <text evidence="1 8">Belongs to the class-II aminoacyl-tRNA synthetase family. Type 1 subfamily.</text>
</comment>
<dbReference type="CDD" id="cd00777">
    <property type="entry name" value="AspRS_core"/>
    <property type="match status" value="1"/>
</dbReference>
<dbReference type="SUPFAM" id="SSF55681">
    <property type="entry name" value="Class II aaRS and biotin synthetases"/>
    <property type="match status" value="1"/>
</dbReference>
<reference evidence="10 11" key="1">
    <citation type="submission" date="2014-04" db="EMBL/GenBank/DDBJ databases">
        <title>Marinobacterium kochiensis sp. nov., isolated from sediment sample collected from Kochi backwaters in Kerala, India.</title>
        <authorList>
            <person name="Singh A."/>
            <person name="Pinnaka A.K."/>
        </authorList>
    </citation>
    <scope>NUCLEOTIDE SEQUENCE [LARGE SCALE GENOMIC DNA]</scope>
    <source>
        <strain evidence="10 11">AK27</strain>
    </source>
</reference>
<dbReference type="InterPro" id="IPR004524">
    <property type="entry name" value="Asp-tRNA-ligase_1"/>
</dbReference>
<dbReference type="InterPro" id="IPR006195">
    <property type="entry name" value="aa-tRNA-synth_II"/>
</dbReference>
<feature type="binding site" evidence="8">
    <location>
        <position position="228"/>
    </location>
    <ligand>
        <name>ATP</name>
        <dbReference type="ChEBI" id="CHEBI:30616"/>
    </ligand>
</feature>
<dbReference type="AlphaFoldDB" id="A0A081FU61"/>
<accession>A0A081FU61</accession>